<gene>
    <name evidence="5" type="ORF">SAMN04488242_0257</name>
</gene>
<dbReference type="PANTHER" id="PTHR43201">
    <property type="entry name" value="ACYL-COA SYNTHETASE"/>
    <property type="match status" value="1"/>
</dbReference>
<evidence type="ECO:0000313" key="5">
    <source>
        <dbReference type="EMBL" id="SDL11381.1"/>
    </source>
</evidence>
<protein>
    <submittedName>
        <fullName evidence="5">Acyl-CoA synthetase (AMP-forming)/AMP-acid ligase II</fullName>
    </submittedName>
</protein>
<dbReference type="InterPro" id="IPR000873">
    <property type="entry name" value="AMP-dep_synth/lig_dom"/>
</dbReference>
<evidence type="ECO:0000259" key="3">
    <source>
        <dbReference type="Pfam" id="PF00501"/>
    </source>
</evidence>
<evidence type="ECO:0000256" key="1">
    <source>
        <dbReference type="ARBA" id="ARBA00006432"/>
    </source>
</evidence>
<dbReference type="GO" id="GO:0006631">
    <property type="term" value="P:fatty acid metabolic process"/>
    <property type="evidence" value="ECO:0007669"/>
    <property type="project" value="TreeGrafter"/>
</dbReference>
<feature type="domain" description="AMP-binding enzyme C-terminal" evidence="4">
    <location>
        <begin position="337"/>
        <end position="407"/>
    </location>
</feature>
<proteinExistence type="inferred from homology"/>
<dbReference type="InterPro" id="IPR042099">
    <property type="entry name" value="ANL_N_sf"/>
</dbReference>
<keyword evidence="6" id="KW-1185">Reference proteome</keyword>
<sequence length="411" mass="44619">MSFEHPDAPQAPLTVTNRLVADGFAGTWEELEPLELPDRAAFFARDNLEALRAVRHQREHQRELLIAAQSRFEPALVDDLLRLGLTVVSGGGENVQEPPTQRATDPGRIWLLTSGSTGRPKQVGHTLDTLLTVRGKQPPRTWLNPYTPGAYAWWQVTTLALAHPGTSMVCVDGGHPWAEIAAEHGVDAASGTPTFWRQALLTQRDELAGVDFKQITLGGEPVDQAVMDLLADAFPNARISWIYASSEAGASIAVHDGKAGFPVEWLDHRADEGRPALSVDGEELLISSPNRGDGVPATLRTGDRVEIRDGRVHITGRLGSDEINVGGTKVSAGKVRDVLLAHPGIAWAAIKARKAPVVGNLVQATVVLDDKGLTEDDIIRYCTEHLAETEVPRRVRIVEEIPLKESLKSDV</sequence>
<dbReference type="RefSeq" id="WP_093248219.1">
    <property type="nucleotide sequence ID" value="NZ_FNGP01000001.1"/>
</dbReference>
<dbReference type="InterPro" id="IPR025110">
    <property type="entry name" value="AMP-bd_C"/>
</dbReference>
<evidence type="ECO:0000256" key="2">
    <source>
        <dbReference type="ARBA" id="ARBA00022598"/>
    </source>
</evidence>
<evidence type="ECO:0000313" key="6">
    <source>
        <dbReference type="Proteomes" id="UP000199475"/>
    </source>
</evidence>
<keyword evidence="2 5" id="KW-0436">Ligase</keyword>
<dbReference type="GO" id="GO:0031956">
    <property type="term" value="F:medium-chain fatty acid-CoA ligase activity"/>
    <property type="evidence" value="ECO:0007669"/>
    <property type="project" value="TreeGrafter"/>
</dbReference>
<dbReference type="STRING" id="686624.SAMN04488242_0257"/>
<feature type="domain" description="AMP-dependent synthetase/ligase" evidence="3">
    <location>
        <begin position="87"/>
        <end position="284"/>
    </location>
</feature>
<dbReference type="AlphaFoldDB" id="A0A1G9HED9"/>
<dbReference type="PANTHER" id="PTHR43201:SF5">
    <property type="entry name" value="MEDIUM-CHAIN ACYL-COA LIGASE ACSF2, MITOCHONDRIAL"/>
    <property type="match status" value="1"/>
</dbReference>
<dbReference type="InterPro" id="IPR045851">
    <property type="entry name" value="AMP-bd_C_sf"/>
</dbReference>
<dbReference type="CDD" id="cd04433">
    <property type="entry name" value="AFD_class_I"/>
    <property type="match status" value="1"/>
</dbReference>
<comment type="similarity">
    <text evidence="1">Belongs to the ATP-dependent AMP-binding enzyme family.</text>
</comment>
<dbReference type="Pfam" id="PF13193">
    <property type="entry name" value="AMP-binding_C"/>
    <property type="match status" value="1"/>
</dbReference>
<dbReference type="Proteomes" id="UP000199475">
    <property type="component" value="Unassembled WGS sequence"/>
</dbReference>
<accession>A0A1G9HED9</accession>
<name>A0A1G9HED9_9ACTN</name>
<reference evidence="5 6" key="1">
    <citation type="submission" date="2016-10" db="EMBL/GenBank/DDBJ databases">
        <authorList>
            <person name="de Groot N.N."/>
        </authorList>
    </citation>
    <scope>NUCLEOTIDE SEQUENCE [LARGE SCALE GENOMIC DNA]</scope>
    <source>
        <strain evidence="5 6">CGMCC 1.9159</strain>
    </source>
</reference>
<dbReference type="SUPFAM" id="SSF56801">
    <property type="entry name" value="Acetyl-CoA synthetase-like"/>
    <property type="match status" value="1"/>
</dbReference>
<dbReference type="Gene3D" id="3.30.300.30">
    <property type="match status" value="1"/>
</dbReference>
<dbReference type="OrthoDB" id="7055148at2"/>
<dbReference type="EMBL" id="FNGP01000001">
    <property type="protein sequence ID" value="SDL11381.1"/>
    <property type="molecule type" value="Genomic_DNA"/>
</dbReference>
<evidence type="ECO:0000259" key="4">
    <source>
        <dbReference type="Pfam" id="PF13193"/>
    </source>
</evidence>
<organism evidence="5 6">
    <name type="scientific">Tessaracoccus oleiagri</name>
    <dbReference type="NCBI Taxonomy" id="686624"/>
    <lineage>
        <taxon>Bacteria</taxon>
        <taxon>Bacillati</taxon>
        <taxon>Actinomycetota</taxon>
        <taxon>Actinomycetes</taxon>
        <taxon>Propionibacteriales</taxon>
        <taxon>Propionibacteriaceae</taxon>
        <taxon>Tessaracoccus</taxon>
    </lineage>
</organism>
<dbReference type="Pfam" id="PF00501">
    <property type="entry name" value="AMP-binding"/>
    <property type="match status" value="1"/>
</dbReference>
<dbReference type="Gene3D" id="3.40.50.12780">
    <property type="entry name" value="N-terminal domain of ligase-like"/>
    <property type="match status" value="1"/>
</dbReference>